<protein>
    <recommendedName>
        <fullName evidence="4">Helix-turn-helix domain-containing protein</fullName>
    </recommendedName>
</protein>
<comment type="caution">
    <text evidence="2">The sequence shown here is derived from an EMBL/GenBank/DDBJ whole genome shotgun (WGS) entry which is preliminary data.</text>
</comment>
<evidence type="ECO:0000313" key="3">
    <source>
        <dbReference type="Proteomes" id="UP001458415"/>
    </source>
</evidence>
<sequence length="345" mass="38170">MATTEHKQSVRNAWINRLRDEALRMRRQEVSKCVHIGILIATYADADGTNAFPSYQTLGAIAGCTEETVTRCVKVLMAVGLLRRKRRPNLPSVYLLVPPVGKEVPWLEHLHLYTDTRQAKRRKEQKAKEIACALAKKAEEEADEGSRTPFQNGVREPFPDRVPDTVPAGGSEIPGPRSGTGSDPVRERVPDTVPAGGDQYRPTFGRDPGTDQTMADDSPQPPTRGRARPGESDQSSAEPDDVPYGRCEECGRALTKPGRTRCSRHQELPAHPKTRRGRAIQPPIIAVVPDVPPAPAEPARPPFQWKREDPLAPARICGCGREFRSRTDQTCQDCQFATYQEAETA</sequence>
<reference evidence="2 3" key="1">
    <citation type="submission" date="2024-06" db="EMBL/GenBank/DDBJ databases">
        <title>The Natural Products Discovery Center: Release of the First 8490 Sequenced Strains for Exploring Actinobacteria Biosynthetic Diversity.</title>
        <authorList>
            <person name="Kalkreuter E."/>
            <person name="Kautsar S.A."/>
            <person name="Yang D."/>
            <person name="Bader C.D."/>
            <person name="Teijaro C.N."/>
            <person name="Fluegel L."/>
            <person name="Davis C.M."/>
            <person name="Simpson J.R."/>
            <person name="Lauterbach L."/>
            <person name="Steele A.D."/>
            <person name="Gui C."/>
            <person name="Meng S."/>
            <person name="Li G."/>
            <person name="Viehrig K."/>
            <person name="Ye F."/>
            <person name="Su P."/>
            <person name="Kiefer A.F."/>
            <person name="Nichols A."/>
            <person name="Cepeda A.J."/>
            <person name="Yan W."/>
            <person name="Fan B."/>
            <person name="Jiang Y."/>
            <person name="Adhikari A."/>
            <person name="Zheng C.-J."/>
            <person name="Schuster L."/>
            <person name="Cowan T.M."/>
            <person name="Smanski M.J."/>
            <person name="Chevrette M.G."/>
            <person name="De Carvalho L.P.S."/>
            <person name="Shen B."/>
        </authorList>
    </citation>
    <scope>NUCLEOTIDE SEQUENCE [LARGE SCALE GENOMIC DNA]</scope>
    <source>
        <strain evidence="2 3">NPDC000634</strain>
    </source>
</reference>
<feature type="region of interest" description="Disordered" evidence="1">
    <location>
        <begin position="137"/>
        <end position="283"/>
    </location>
</feature>
<evidence type="ECO:0008006" key="4">
    <source>
        <dbReference type="Google" id="ProtNLM"/>
    </source>
</evidence>
<organism evidence="2 3">
    <name type="scientific">Streptomyces carpinensis</name>
    <dbReference type="NCBI Taxonomy" id="66369"/>
    <lineage>
        <taxon>Bacteria</taxon>
        <taxon>Bacillati</taxon>
        <taxon>Actinomycetota</taxon>
        <taxon>Actinomycetes</taxon>
        <taxon>Kitasatosporales</taxon>
        <taxon>Streptomycetaceae</taxon>
        <taxon>Streptomyces</taxon>
    </lineage>
</organism>
<dbReference type="RefSeq" id="WP_086726991.1">
    <property type="nucleotide sequence ID" value="NZ_MUBM01000165.1"/>
</dbReference>
<dbReference type="Proteomes" id="UP001458415">
    <property type="component" value="Unassembled WGS sequence"/>
</dbReference>
<dbReference type="Gene3D" id="1.10.10.10">
    <property type="entry name" value="Winged helix-like DNA-binding domain superfamily/Winged helix DNA-binding domain"/>
    <property type="match status" value="1"/>
</dbReference>
<evidence type="ECO:0000313" key="2">
    <source>
        <dbReference type="EMBL" id="MER6976025.1"/>
    </source>
</evidence>
<proteinExistence type="predicted"/>
<gene>
    <name evidence="2" type="ORF">ABT317_02955</name>
</gene>
<dbReference type="EMBL" id="JBEPCU010000019">
    <property type="protein sequence ID" value="MER6976025.1"/>
    <property type="molecule type" value="Genomic_DNA"/>
</dbReference>
<evidence type="ECO:0000256" key="1">
    <source>
        <dbReference type="SAM" id="MobiDB-lite"/>
    </source>
</evidence>
<feature type="region of interest" description="Disordered" evidence="1">
    <location>
        <begin position="288"/>
        <end position="307"/>
    </location>
</feature>
<dbReference type="InterPro" id="IPR036388">
    <property type="entry name" value="WH-like_DNA-bd_sf"/>
</dbReference>
<name>A0ABV1VVS8_9ACTN</name>
<keyword evidence="3" id="KW-1185">Reference proteome</keyword>
<accession>A0ABV1VVS8</accession>
<feature type="compositionally biased region" description="Pro residues" evidence="1">
    <location>
        <begin position="290"/>
        <end position="301"/>
    </location>
</feature>